<dbReference type="SUPFAM" id="SSF103025">
    <property type="entry name" value="Folate-binding domain"/>
    <property type="match status" value="1"/>
</dbReference>
<evidence type="ECO:0000313" key="1">
    <source>
        <dbReference type="EMBL" id="SFI30815.1"/>
    </source>
</evidence>
<dbReference type="Gene3D" id="3.30.1360.120">
    <property type="entry name" value="Probable tRNA modification gtpase trme, domain 1"/>
    <property type="match status" value="1"/>
</dbReference>
<reference evidence="1 2" key="1">
    <citation type="submission" date="2016-10" db="EMBL/GenBank/DDBJ databases">
        <authorList>
            <person name="de Groot N.N."/>
        </authorList>
    </citation>
    <scope>NUCLEOTIDE SEQUENCE [LARGE SCALE GENOMIC DNA]</scope>
    <source>
        <strain evidence="1 2">DSM 19073</strain>
    </source>
</reference>
<dbReference type="Proteomes" id="UP000199110">
    <property type="component" value="Unassembled WGS sequence"/>
</dbReference>
<protein>
    <submittedName>
        <fullName evidence="1">Sarcosine oxidase subunit gamma</fullName>
    </submittedName>
</protein>
<dbReference type="Gene3D" id="3.30.70.1520">
    <property type="entry name" value="Heterotetrameric sarcosine oxidase"/>
    <property type="match status" value="1"/>
</dbReference>
<dbReference type="STRING" id="390807.SAMN04488095_0454"/>
<gene>
    <name evidence="1" type="ORF">SAMN04488095_0454</name>
</gene>
<dbReference type="Pfam" id="PF04268">
    <property type="entry name" value="SoxG"/>
    <property type="match status" value="1"/>
</dbReference>
<proteinExistence type="predicted"/>
<dbReference type="InterPro" id="IPR027266">
    <property type="entry name" value="TrmE/GcvT-like"/>
</dbReference>
<sequence length="165" mass="17749">MSDISISRLPITGMIGLRGDLSSLGKVVKAVTGCALPDQRMCTSADGHTLLWMSRDELLLTCNAEAAEAIASDLRSRLSGVFATVANISSARQVFELKGQGVESLLANVMPVDFARLDASEVRRTRMAQVPAAIWRHDGGWRLMCFRSVADYADGLLRAARPVGA</sequence>
<organism evidence="1 2">
    <name type="scientific">Jannaschia pohangensis</name>
    <dbReference type="NCBI Taxonomy" id="390807"/>
    <lineage>
        <taxon>Bacteria</taxon>
        <taxon>Pseudomonadati</taxon>
        <taxon>Pseudomonadota</taxon>
        <taxon>Alphaproteobacteria</taxon>
        <taxon>Rhodobacterales</taxon>
        <taxon>Roseobacteraceae</taxon>
        <taxon>Jannaschia</taxon>
    </lineage>
</organism>
<dbReference type="AlphaFoldDB" id="A0A1I3H4Z7"/>
<dbReference type="EMBL" id="FORA01000001">
    <property type="protein sequence ID" value="SFI30815.1"/>
    <property type="molecule type" value="Genomic_DNA"/>
</dbReference>
<accession>A0A1I3H4Z7</accession>
<dbReference type="RefSeq" id="WP_092776692.1">
    <property type="nucleotide sequence ID" value="NZ_FORA01000001.1"/>
</dbReference>
<dbReference type="InterPro" id="IPR007375">
    <property type="entry name" value="SoxG"/>
</dbReference>
<name>A0A1I3H4Z7_9RHOB</name>
<evidence type="ECO:0000313" key="2">
    <source>
        <dbReference type="Proteomes" id="UP000199110"/>
    </source>
</evidence>
<dbReference type="OrthoDB" id="9814782at2"/>
<keyword evidence="2" id="KW-1185">Reference proteome</keyword>